<dbReference type="SMART" id="SM00345">
    <property type="entry name" value="HTH_GNTR"/>
    <property type="match status" value="1"/>
</dbReference>
<name>A0A561SK32_9PSEU</name>
<dbReference type="GO" id="GO:0030170">
    <property type="term" value="F:pyridoxal phosphate binding"/>
    <property type="evidence" value="ECO:0007669"/>
    <property type="project" value="InterPro"/>
</dbReference>
<dbReference type="Proteomes" id="UP000321261">
    <property type="component" value="Unassembled WGS sequence"/>
</dbReference>
<dbReference type="GO" id="GO:0003677">
    <property type="term" value="F:DNA binding"/>
    <property type="evidence" value="ECO:0007669"/>
    <property type="project" value="UniProtKB-KW"/>
</dbReference>
<evidence type="ECO:0000256" key="1">
    <source>
        <dbReference type="ARBA" id="ARBA00005384"/>
    </source>
</evidence>
<dbReference type="InterPro" id="IPR015424">
    <property type="entry name" value="PyrdxlP-dep_Trfase"/>
</dbReference>
<evidence type="ECO:0000313" key="8">
    <source>
        <dbReference type="EMBL" id="TWF75238.1"/>
    </source>
</evidence>
<proteinExistence type="inferred from homology"/>
<dbReference type="SUPFAM" id="SSF46785">
    <property type="entry name" value="Winged helix' DNA-binding domain"/>
    <property type="match status" value="1"/>
</dbReference>
<feature type="region of interest" description="Disordered" evidence="6">
    <location>
        <begin position="484"/>
        <end position="508"/>
    </location>
</feature>
<dbReference type="CDD" id="cd00609">
    <property type="entry name" value="AAT_like"/>
    <property type="match status" value="1"/>
</dbReference>
<sequence length="508" mass="54151">MVWSKFMPSEWANVRGGLDLHLDFDPAGHGRRAGLERALRAAIRDGRLAPGTRLPPTRVLAGELGVARGTVTAAYDQLVAEGYLSARRGAGTVIADVPVPAGNRAERQTRAVPPVPPVRHDLMPGRPDVSAFPVQAWLRAARAVLPRVETAAFAIGDPRGRPELRSALAEYLGRTRGVITDHDSIVITSGFMQALGLIARVLHDRGCAAIAMEDPCVPFHREVVRRAGPGVVPLAVDEIGASSDVPADIGAVVLTPAHQAGLGVVLGPTRRRALIDWAVSTGGILVEDDYDGELCYDRQPPGALQGVAPEHVVYAGTASKTLGPAVRLGWLVLPSRLVDAVAEAKFYADAQTESIGQLVLAELIRGHDYDRHVRAQRLKYRRRRDELLRRLARDVPEVRVRGAAVGVQLLLELPAAGPTEDEVVRLAAGRGVRIVGMRAAWHDDRPTRPGGIAVGYATPAAHAWSDALDALIDVLRTAVSAHAPGLRRRGSSTGGVGGNGVRRPERGA</sequence>
<dbReference type="CDD" id="cd07377">
    <property type="entry name" value="WHTH_GntR"/>
    <property type="match status" value="1"/>
</dbReference>
<dbReference type="InterPro" id="IPR015421">
    <property type="entry name" value="PyrdxlP-dep_Trfase_major"/>
</dbReference>
<dbReference type="AlphaFoldDB" id="A0A561SK32"/>
<reference evidence="8 9" key="1">
    <citation type="submission" date="2019-06" db="EMBL/GenBank/DDBJ databases">
        <title>Sequencing the genomes of 1000 actinobacteria strains.</title>
        <authorList>
            <person name="Klenk H.-P."/>
        </authorList>
    </citation>
    <scope>NUCLEOTIDE SEQUENCE [LARGE SCALE GENOMIC DNA]</scope>
    <source>
        <strain evidence="8 9">DSM 45671</strain>
    </source>
</reference>
<dbReference type="InterPro" id="IPR004839">
    <property type="entry name" value="Aminotransferase_I/II_large"/>
</dbReference>
<organism evidence="8 9">
    <name type="scientific">Pseudonocardia hierapolitana</name>
    <dbReference type="NCBI Taxonomy" id="1128676"/>
    <lineage>
        <taxon>Bacteria</taxon>
        <taxon>Bacillati</taxon>
        <taxon>Actinomycetota</taxon>
        <taxon>Actinomycetes</taxon>
        <taxon>Pseudonocardiales</taxon>
        <taxon>Pseudonocardiaceae</taxon>
        <taxon>Pseudonocardia</taxon>
    </lineage>
</organism>
<accession>A0A561SK32</accession>
<dbReference type="Gene3D" id="1.10.10.10">
    <property type="entry name" value="Winged helix-like DNA-binding domain superfamily/Winged helix DNA-binding domain"/>
    <property type="match status" value="1"/>
</dbReference>
<dbReference type="InterPro" id="IPR051446">
    <property type="entry name" value="HTH_trans_reg/aminotransferase"/>
</dbReference>
<keyword evidence="5" id="KW-0804">Transcription</keyword>
<evidence type="ECO:0000256" key="6">
    <source>
        <dbReference type="SAM" id="MobiDB-lite"/>
    </source>
</evidence>
<keyword evidence="3" id="KW-0805">Transcription regulation</keyword>
<evidence type="ECO:0000256" key="4">
    <source>
        <dbReference type="ARBA" id="ARBA00023125"/>
    </source>
</evidence>
<dbReference type="InterPro" id="IPR036388">
    <property type="entry name" value="WH-like_DNA-bd_sf"/>
</dbReference>
<protein>
    <submittedName>
        <fullName evidence="8">GntR family transcriptional regulator</fullName>
    </submittedName>
</protein>
<keyword evidence="9" id="KW-1185">Reference proteome</keyword>
<dbReference type="InterPro" id="IPR000524">
    <property type="entry name" value="Tscrpt_reg_HTH_GntR"/>
</dbReference>
<dbReference type="Gene3D" id="3.40.640.10">
    <property type="entry name" value="Type I PLP-dependent aspartate aminotransferase-like (Major domain)"/>
    <property type="match status" value="1"/>
</dbReference>
<dbReference type="Pfam" id="PF00155">
    <property type="entry name" value="Aminotran_1_2"/>
    <property type="match status" value="1"/>
</dbReference>
<evidence type="ECO:0000259" key="7">
    <source>
        <dbReference type="PROSITE" id="PS50949"/>
    </source>
</evidence>
<dbReference type="EMBL" id="VIWU01000001">
    <property type="protein sequence ID" value="TWF75238.1"/>
    <property type="molecule type" value="Genomic_DNA"/>
</dbReference>
<dbReference type="PROSITE" id="PS50949">
    <property type="entry name" value="HTH_GNTR"/>
    <property type="match status" value="1"/>
</dbReference>
<dbReference type="SUPFAM" id="SSF53383">
    <property type="entry name" value="PLP-dependent transferases"/>
    <property type="match status" value="1"/>
</dbReference>
<dbReference type="PRINTS" id="PR00035">
    <property type="entry name" value="HTHGNTR"/>
</dbReference>
<dbReference type="Pfam" id="PF00392">
    <property type="entry name" value="GntR"/>
    <property type="match status" value="1"/>
</dbReference>
<evidence type="ECO:0000256" key="5">
    <source>
        <dbReference type="ARBA" id="ARBA00023163"/>
    </source>
</evidence>
<gene>
    <name evidence="8" type="ORF">FHX44_111122</name>
</gene>
<dbReference type="GO" id="GO:0003700">
    <property type="term" value="F:DNA-binding transcription factor activity"/>
    <property type="evidence" value="ECO:0007669"/>
    <property type="project" value="InterPro"/>
</dbReference>
<evidence type="ECO:0000256" key="2">
    <source>
        <dbReference type="ARBA" id="ARBA00022898"/>
    </source>
</evidence>
<dbReference type="PANTHER" id="PTHR46577:SF1">
    <property type="entry name" value="HTH-TYPE TRANSCRIPTIONAL REGULATORY PROTEIN GABR"/>
    <property type="match status" value="1"/>
</dbReference>
<comment type="caution">
    <text evidence="8">The sequence shown here is derived from an EMBL/GenBank/DDBJ whole genome shotgun (WGS) entry which is preliminary data.</text>
</comment>
<evidence type="ECO:0000313" key="9">
    <source>
        <dbReference type="Proteomes" id="UP000321261"/>
    </source>
</evidence>
<dbReference type="PANTHER" id="PTHR46577">
    <property type="entry name" value="HTH-TYPE TRANSCRIPTIONAL REGULATORY PROTEIN GABR"/>
    <property type="match status" value="1"/>
</dbReference>
<feature type="domain" description="HTH gntR-type" evidence="7">
    <location>
        <begin position="29"/>
        <end position="97"/>
    </location>
</feature>
<dbReference type="InterPro" id="IPR036390">
    <property type="entry name" value="WH_DNA-bd_sf"/>
</dbReference>
<comment type="similarity">
    <text evidence="1">In the C-terminal section; belongs to the class-I pyridoxal-phosphate-dependent aminotransferase family.</text>
</comment>
<keyword evidence="2" id="KW-0663">Pyridoxal phosphate</keyword>
<keyword evidence="4" id="KW-0238">DNA-binding</keyword>
<evidence type="ECO:0000256" key="3">
    <source>
        <dbReference type="ARBA" id="ARBA00023015"/>
    </source>
</evidence>